<reference evidence="3" key="1">
    <citation type="submission" date="2018-05" db="EMBL/GenBank/DDBJ databases">
        <authorList>
            <person name="Li X."/>
        </authorList>
    </citation>
    <scope>NUCLEOTIDE SEQUENCE [LARGE SCALE GENOMIC DNA]</scope>
    <source>
        <strain evidence="3">LX32</strain>
    </source>
</reference>
<dbReference type="AlphaFoldDB" id="A0A328AAC6"/>
<dbReference type="Proteomes" id="UP000249254">
    <property type="component" value="Unassembled WGS sequence"/>
</dbReference>
<proteinExistence type="predicted"/>
<dbReference type="RefSeq" id="WP_111530571.1">
    <property type="nucleotide sequence ID" value="NZ_JBHRSG010000003.1"/>
</dbReference>
<organism evidence="2 3">
    <name type="scientific">Phenylobacterium soli</name>
    <dbReference type="NCBI Taxonomy" id="2170551"/>
    <lineage>
        <taxon>Bacteria</taxon>
        <taxon>Pseudomonadati</taxon>
        <taxon>Pseudomonadota</taxon>
        <taxon>Alphaproteobacteria</taxon>
        <taxon>Caulobacterales</taxon>
        <taxon>Caulobacteraceae</taxon>
        <taxon>Phenylobacterium</taxon>
    </lineage>
</organism>
<evidence type="ECO:0000256" key="1">
    <source>
        <dbReference type="SAM" id="MobiDB-lite"/>
    </source>
</evidence>
<dbReference type="EMBL" id="QFYQ01000003">
    <property type="protein sequence ID" value="RAK51136.1"/>
    <property type="molecule type" value="Genomic_DNA"/>
</dbReference>
<protein>
    <submittedName>
        <fullName evidence="2">Uncharacterized protein</fullName>
    </submittedName>
</protein>
<accession>A0A328AAC6</accession>
<sequence length="206" mass="22408">MNPALDEMRMRMLGRFAEMAVVLAEDLQCAALAAEDTDEKVRLAEAFHRVGRGLRQSLALDAKLEADRHRDGREAELHLAKVGDLRRERRKAEIKGVVEALVWTEKERLDVDPDDAVEALDAILDAEAQAAGFMDTDPQVFIARLCKALKLELISLEGHGPPCAGQPDAPSDLRPAASALSPTPTHPGPRDKPADDGWAGEFDSSA</sequence>
<feature type="region of interest" description="Disordered" evidence="1">
    <location>
        <begin position="162"/>
        <end position="206"/>
    </location>
</feature>
<keyword evidence="3" id="KW-1185">Reference proteome</keyword>
<gene>
    <name evidence="2" type="ORF">DJ017_19425</name>
</gene>
<comment type="caution">
    <text evidence="2">The sequence shown here is derived from an EMBL/GenBank/DDBJ whole genome shotgun (WGS) entry which is preliminary data.</text>
</comment>
<evidence type="ECO:0000313" key="2">
    <source>
        <dbReference type="EMBL" id="RAK51136.1"/>
    </source>
</evidence>
<dbReference type="OrthoDB" id="7214479at2"/>
<name>A0A328AAC6_9CAUL</name>
<evidence type="ECO:0000313" key="3">
    <source>
        <dbReference type="Proteomes" id="UP000249254"/>
    </source>
</evidence>